<feature type="non-terminal residue" evidence="2">
    <location>
        <position position="239"/>
    </location>
</feature>
<organism evidence="2 3">
    <name type="scientific">Pseudoloma neurophilia</name>
    <dbReference type="NCBI Taxonomy" id="146866"/>
    <lineage>
        <taxon>Eukaryota</taxon>
        <taxon>Fungi</taxon>
        <taxon>Fungi incertae sedis</taxon>
        <taxon>Microsporidia</taxon>
        <taxon>Pseudoloma</taxon>
    </lineage>
</organism>
<dbReference type="InterPro" id="IPR015496">
    <property type="entry name" value="Ubiquilin"/>
</dbReference>
<accession>A0A0R0LRA0</accession>
<dbReference type="CDD" id="cd17039">
    <property type="entry name" value="Ubl_ubiquitin_like"/>
    <property type="match status" value="1"/>
</dbReference>
<dbReference type="Pfam" id="PF00240">
    <property type="entry name" value="ubiquitin"/>
    <property type="match status" value="1"/>
</dbReference>
<protein>
    <submittedName>
        <fullName evidence="2">Ubiquitin-like protein</fullName>
    </submittedName>
</protein>
<dbReference type="PROSITE" id="PS50053">
    <property type="entry name" value="UBIQUITIN_2"/>
    <property type="match status" value="1"/>
</dbReference>
<reference evidence="2 3" key="1">
    <citation type="submission" date="2015-07" db="EMBL/GenBank/DDBJ databases">
        <title>The genome of Pseudoloma neurophilia, a relevant intracellular parasite of the zebrafish.</title>
        <authorList>
            <person name="Ndikumana S."/>
            <person name="Pelin A."/>
            <person name="Sanders J."/>
            <person name="Corradi N."/>
        </authorList>
    </citation>
    <scope>NUCLEOTIDE SEQUENCE [LARGE SCALE GENOMIC DNA]</scope>
    <source>
        <strain evidence="2 3">MK1</strain>
    </source>
</reference>
<dbReference type="Proteomes" id="UP000051530">
    <property type="component" value="Unassembled WGS sequence"/>
</dbReference>
<dbReference type="PANTHER" id="PTHR10677:SF3">
    <property type="entry name" value="FI07626P-RELATED"/>
    <property type="match status" value="1"/>
</dbReference>
<proteinExistence type="predicted"/>
<dbReference type="Gene3D" id="3.10.20.90">
    <property type="entry name" value="Phosphatidylinositol 3-kinase Catalytic Subunit, Chain A, domain 1"/>
    <property type="match status" value="1"/>
</dbReference>
<evidence type="ECO:0000259" key="1">
    <source>
        <dbReference type="PROSITE" id="PS50053"/>
    </source>
</evidence>
<dbReference type="OrthoDB" id="267397at2759"/>
<sequence>MYDSPSMITLLIYFKNDYMKMSISTKNTLSFLKQQLSNVLEVPVNELLLSFNNRFLTEDKKTIEELKIKENDIIILKKRNLKIEPGQKNDTKDILNNPMLKNIVKDKKLMKQMVKSIIPEKEIKKNEQLKNIMNNPHTIDEMEKIINNPDYYDQQLKNIDLAMSKLENIPGGFNMMHSLTREIRDPFSQIMEGSGVNLKGISQNDLKSKQDEILPNIWQKKTNNFNSQGFYGFPSYNHV</sequence>
<comment type="caution">
    <text evidence="2">The sequence shown here is derived from an EMBL/GenBank/DDBJ whole genome shotgun (WGS) entry which is preliminary data.</text>
</comment>
<dbReference type="InterPro" id="IPR029071">
    <property type="entry name" value="Ubiquitin-like_domsf"/>
</dbReference>
<evidence type="ECO:0000313" key="2">
    <source>
        <dbReference type="EMBL" id="KRH92051.1"/>
    </source>
</evidence>
<dbReference type="VEuPathDB" id="MicrosporidiaDB:M153_13069000719"/>
<name>A0A0R0LRA0_9MICR</name>
<dbReference type="SMART" id="SM00213">
    <property type="entry name" value="UBQ"/>
    <property type="match status" value="1"/>
</dbReference>
<keyword evidence="3" id="KW-1185">Reference proteome</keyword>
<dbReference type="GO" id="GO:0006511">
    <property type="term" value="P:ubiquitin-dependent protein catabolic process"/>
    <property type="evidence" value="ECO:0007669"/>
    <property type="project" value="TreeGrafter"/>
</dbReference>
<dbReference type="EMBL" id="LGUB01001260">
    <property type="protein sequence ID" value="KRH92051.1"/>
    <property type="molecule type" value="Genomic_DNA"/>
</dbReference>
<dbReference type="Pfam" id="PF23195">
    <property type="entry name" value="UBQLN1"/>
    <property type="match status" value="1"/>
</dbReference>
<dbReference type="SUPFAM" id="SSF54236">
    <property type="entry name" value="Ubiquitin-like"/>
    <property type="match status" value="1"/>
</dbReference>
<feature type="domain" description="Ubiquitin-like" evidence="1">
    <location>
        <begin position="8"/>
        <end position="76"/>
    </location>
</feature>
<dbReference type="GO" id="GO:0031593">
    <property type="term" value="F:polyubiquitin modification-dependent protein binding"/>
    <property type="evidence" value="ECO:0007669"/>
    <property type="project" value="TreeGrafter"/>
</dbReference>
<dbReference type="InterPro" id="IPR000626">
    <property type="entry name" value="Ubiquitin-like_dom"/>
</dbReference>
<dbReference type="GO" id="GO:0005829">
    <property type="term" value="C:cytosol"/>
    <property type="evidence" value="ECO:0007669"/>
    <property type="project" value="TreeGrafter"/>
</dbReference>
<evidence type="ECO:0000313" key="3">
    <source>
        <dbReference type="Proteomes" id="UP000051530"/>
    </source>
</evidence>
<gene>
    <name evidence="2" type="ORF">M153_13069000719</name>
</gene>
<dbReference type="AlphaFoldDB" id="A0A0R0LRA0"/>
<dbReference type="PANTHER" id="PTHR10677">
    <property type="entry name" value="UBIQUILIN"/>
    <property type="match status" value="1"/>
</dbReference>